<name>A0A7X3K5C3_9BURK</name>
<dbReference type="AlphaFoldDB" id="A0A7X3K5C3"/>
<evidence type="ECO:0000313" key="1">
    <source>
        <dbReference type="EMBL" id="MVW58729.1"/>
    </source>
</evidence>
<protein>
    <submittedName>
        <fullName evidence="1">Uncharacterized protein</fullName>
    </submittedName>
</protein>
<organism evidence="1 2">
    <name type="scientific">Massilia cellulosiltytica</name>
    <dbReference type="NCBI Taxonomy" id="2683234"/>
    <lineage>
        <taxon>Bacteria</taxon>
        <taxon>Pseudomonadati</taxon>
        <taxon>Pseudomonadota</taxon>
        <taxon>Betaproteobacteria</taxon>
        <taxon>Burkholderiales</taxon>
        <taxon>Oxalobacteraceae</taxon>
        <taxon>Telluria group</taxon>
        <taxon>Massilia</taxon>
    </lineage>
</organism>
<reference evidence="1 2" key="1">
    <citation type="submission" date="2019-12" db="EMBL/GenBank/DDBJ databases">
        <authorList>
            <person name="Li C."/>
            <person name="Zhao J."/>
        </authorList>
    </citation>
    <scope>NUCLEOTIDE SEQUENCE [LARGE SCALE GENOMIC DNA]</scope>
    <source>
        <strain evidence="1 2">NEAU-DD11</strain>
    </source>
</reference>
<evidence type="ECO:0000313" key="2">
    <source>
        <dbReference type="Proteomes" id="UP000443353"/>
    </source>
</evidence>
<keyword evidence="2" id="KW-1185">Reference proteome</keyword>
<dbReference type="RefSeq" id="WP_156403817.1">
    <property type="nucleotide sequence ID" value="NZ_WSES01000001.1"/>
</dbReference>
<accession>A0A7X3K5C3</accession>
<dbReference type="EMBL" id="WSES01000001">
    <property type="protein sequence ID" value="MVW58729.1"/>
    <property type="molecule type" value="Genomic_DNA"/>
</dbReference>
<comment type="caution">
    <text evidence="1">The sequence shown here is derived from an EMBL/GenBank/DDBJ whole genome shotgun (WGS) entry which is preliminary data.</text>
</comment>
<proteinExistence type="predicted"/>
<sequence length="111" mass="12932">MLELSEEQLSHLDLLEKRQYIKQVSKNIVREHPELASDRGLPDRLERAYAHAVALGFTDGGAITQFLYYEAFAPNFYREPAIDAWLRKPGQPVEQRFADMIAWVKSRLREN</sequence>
<gene>
    <name evidence="1" type="ORF">GPY61_02155</name>
</gene>
<dbReference type="Proteomes" id="UP000443353">
    <property type="component" value="Unassembled WGS sequence"/>
</dbReference>